<dbReference type="RefSeq" id="XP_049143496.1">
    <property type="nucleotide sequence ID" value="XM_049286353.1"/>
</dbReference>
<dbReference type="Proteomes" id="UP000830671">
    <property type="component" value="Chromosome 4"/>
</dbReference>
<keyword evidence="2" id="KW-1133">Transmembrane helix</keyword>
<sequence length="434" mass="47194">MQLQNHRLDGAYVGDPGEKAGSAARRYQAPGFTAFSRFPLTLFARIPRPLKARKSQIIPGPSNGIFLIRENRPPRDLRAGIDRSWSWLSFGIAFRPLAHINQAGNLETFRGWTTADPNTHRLSFSPILGTLFEEHPILSALSKRRIDNTVKMSSTSGNYGSVTNSAPVVNGDSHAHADEEQPLLGGGGGARKPASKSLRKKLTTDVQRDWADLVLLACYIITGLLDSSSISIWGSFVSMQTGNTVYIGLGLAAPTESTRWIKSATSLISFCLGSFFFSRFHRFFSPKKRWVLCASFIAQTLLCVAAAVILTVGPAAGKDEIAWNVLVPIALIAFQSCGQAVTSRALKYNALTSVVLTSIYCDLFSDAELFSVHNAERNRRVGAPVLLLVGAICGGLFAHSSLGIAGALWTAAFLKFLIVLSWFFWPGEPTSDEE</sequence>
<evidence type="ECO:0008006" key="5">
    <source>
        <dbReference type="Google" id="ProtNLM"/>
    </source>
</evidence>
<protein>
    <recommendedName>
        <fullName evidence="5">Duf1275 domain protein</fullName>
    </recommendedName>
</protein>
<feature type="transmembrane region" description="Helical" evidence="2">
    <location>
        <begin position="260"/>
        <end position="278"/>
    </location>
</feature>
<dbReference type="AlphaFoldDB" id="A0A9Q8SSP3"/>
<feature type="transmembrane region" description="Helical" evidence="2">
    <location>
        <begin position="404"/>
        <end position="425"/>
    </location>
</feature>
<name>A0A9Q8SSP3_9PEZI</name>
<gene>
    <name evidence="3" type="ORF">CLUP02_07358</name>
</gene>
<feature type="transmembrane region" description="Helical" evidence="2">
    <location>
        <begin position="210"/>
        <end position="233"/>
    </location>
</feature>
<dbReference type="PANTHER" id="PTHR37488:SF1">
    <property type="entry name" value="DUF1275 DOMAIN PROTEIN"/>
    <property type="match status" value="1"/>
</dbReference>
<feature type="region of interest" description="Disordered" evidence="1">
    <location>
        <begin position="170"/>
        <end position="196"/>
    </location>
</feature>
<evidence type="ECO:0000313" key="3">
    <source>
        <dbReference type="EMBL" id="UQC81872.1"/>
    </source>
</evidence>
<dbReference type="InterPro" id="IPR010699">
    <property type="entry name" value="DUF1275"/>
</dbReference>
<dbReference type="PANTHER" id="PTHR37488">
    <property type="entry name" value="DUF1275 DOMAIN-CONTAINING PROTEIN"/>
    <property type="match status" value="1"/>
</dbReference>
<keyword evidence="4" id="KW-1185">Reference proteome</keyword>
<reference evidence="3" key="1">
    <citation type="journal article" date="2021" name="Mol. Plant Microbe Interact.">
        <title>Complete Genome Sequence of the Plant-Pathogenic Fungus Colletotrichum lupini.</title>
        <authorList>
            <person name="Baroncelli R."/>
            <person name="Pensec F."/>
            <person name="Da Lio D."/>
            <person name="Boufleur T."/>
            <person name="Vicente I."/>
            <person name="Sarrocco S."/>
            <person name="Picot A."/>
            <person name="Baraldi E."/>
            <person name="Sukno S."/>
            <person name="Thon M."/>
            <person name="Le Floch G."/>
        </authorList>
    </citation>
    <scope>NUCLEOTIDE SEQUENCE</scope>
    <source>
        <strain evidence="3">IMI 504893</strain>
    </source>
</reference>
<dbReference type="KEGG" id="clup:CLUP02_07358"/>
<dbReference type="Pfam" id="PF06912">
    <property type="entry name" value="DUF1275"/>
    <property type="match status" value="1"/>
</dbReference>
<keyword evidence="2" id="KW-0812">Transmembrane</keyword>
<evidence type="ECO:0000256" key="1">
    <source>
        <dbReference type="SAM" id="MobiDB-lite"/>
    </source>
</evidence>
<feature type="transmembrane region" description="Helical" evidence="2">
    <location>
        <begin position="381"/>
        <end position="398"/>
    </location>
</feature>
<dbReference type="EMBL" id="CP019476">
    <property type="protein sequence ID" value="UQC81872.1"/>
    <property type="molecule type" value="Genomic_DNA"/>
</dbReference>
<keyword evidence="2" id="KW-0472">Membrane</keyword>
<organism evidence="3 4">
    <name type="scientific">Colletotrichum lupini</name>
    <dbReference type="NCBI Taxonomy" id="145971"/>
    <lineage>
        <taxon>Eukaryota</taxon>
        <taxon>Fungi</taxon>
        <taxon>Dikarya</taxon>
        <taxon>Ascomycota</taxon>
        <taxon>Pezizomycotina</taxon>
        <taxon>Sordariomycetes</taxon>
        <taxon>Hypocreomycetidae</taxon>
        <taxon>Glomerellales</taxon>
        <taxon>Glomerellaceae</taxon>
        <taxon>Colletotrichum</taxon>
        <taxon>Colletotrichum acutatum species complex</taxon>
    </lineage>
</organism>
<dbReference type="GeneID" id="73341363"/>
<feature type="transmembrane region" description="Helical" evidence="2">
    <location>
        <begin position="290"/>
        <end position="315"/>
    </location>
</feature>
<evidence type="ECO:0000313" key="4">
    <source>
        <dbReference type="Proteomes" id="UP000830671"/>
    </source>
</evidence>
<evidence type="ECO:0000256" key="2">
    <source>
        <dbReference type="SAM" id="Phobius"/>
    </source>
</evidence>
<feature type="transmembrane region" description="Helical" evidence="2">
    <location>
        <begin position="321"/>
        <end position="341"/>
    </location>
</feature>
<proteinExistence type="predicted"/>
<accession>A0A9Q8SSP3</accession>